<comment type="subcellular location">
    <subcellularLocation>
        <location evidence="7">Cytoplasm</location>
    </subcellularLocation>
</comment>
<dbReference type="Gene3D" id="3.30.260.10">
    <property type="entry name" value="TCP-1-like chaperonin intermediate domain"/>
    <property type="match status" value="1"/>
</dbReference>
<evidence type="ECO:0000313" key="10">
    <source>
        <dbReference type="EMBL" id="MET3584307.1"/>
    </source>
</evidence>
<comment type="caution">
    <text evidence="7">Lacks conserved residue(s) required for the propagation of feature annotation.</text>
</comment>
<keyword evidence="4 7" id="KW-0067">ATP-binding</keyword>
<evidence type="ECO:0000256" key="3">
    <source>
        <dbReference type="ARBA" id="ARBA00022741"/>
    </source>
</evidence>
<evidence type="ECO:0000256" key="8">
    <source>
        <dbReference type="RuleBase" id="RU000418"/>
    </source>
</evidence>
<dbReference type="Pfam" id="PF00118">
    <property type="entry name" value="Cpn60_TCP1"/>
    <property type="match status" value="1"/>
</dbReference>
<dbReference type="PRINTS" id="PR00298">
    <property type="entry name" value="CHAPERONIN60"/>
</dbReference>
<sequence length="546" mass="57833">MAAKEIKFGRTAREKMLHGVDVLADAVKVTLGPKGRNVIIDKSFGAPRITKDGVSVAKEIELEDKFENMGAQMVREVASKTNDIAGDGTTTATVLAQAIVREGNKAVAAGMNPMDLKRGIDLAVAEVVRDLQAKAKKISTSEEVAQVGTISANGDAQVGRDIAEAMQKVGNEGVITVEEAKTAETELEVVEGMQFDRGYLSPYFVTNPEKMVADLDDAYILLHEKKLSNLQAMLPVLEAVVQSGKPLLIIAEDVEGEALATLVVNKLRGGLKIAAVKAPGFGDRRKAMLEDIAILTGGTVISEDLGIKLENVTLDMLGRAKKVSISKENTTIVDGAGQKTDIEGRVAQIKAQIEETTSDYDREKLQERLAKLAGGVAVIRVGGSTEVEVKERKDRIDDALNATRAAVQEGIVPGGGTALLRSSTKIAAKGENDDQEAGINIVRRALQSLVRQIATNAGDEASIVVGKILDKNEENFGYNAQTSEYGDMIAMGIVDPVKVVRTALQNAASVASLLITTEAMVAELPKKDAPAGMPGGMGGMGGMDMM</sequence>
<dbReference type="InterPro" id="IPR018370">
    <property type="entry name" value="Chaperonin_Cpn60_CS"/>
</dbReference>
<name>A0ABV2H187_9HYPH</name>
<dbReference type="Gene3D" id="1.10.560.10">
    <property type="entry name" value="GroEL-like equatorial domain"/>
    <property type="match status" value="1"/>
</dbReference>
<feature type="binding site" evidence="7">
    <location>
        <position position="415"/>
    </location>
    <ligand>
        <name>ATP</name>
        <dbReference type="ChEBI" id="CHEBI:30616"/>
    </ligand>
</feature>
<evidence type="ECO:0000256" key="5">
    <source>
        <dbReference type="ARBA" id="ARBA00023186"/>
    </source>
</evidence>
<dbReference type="EMBL" id="JBEPLJ010000001">
    <property type="protein sequence ID" value="MET3584307.1"/>
    <property type="molecule type" value="Genomic_DNA"/>
</dbReference>
<dbReference type="PANTHER" id="PTHR45633">
    <property type="entry name" value="60 KDA HEAT SHOCK PROTEIN, MITOCHONDRIAL"/>
    <property type="match status" value="1"/>
</dbReference>
<dbReference type="PROSITE" id="PS00296">
    <property type="entry name" value="CHAPERONINS_CPN60"/>
    <property type="match status" value="1"/>
</dbReference>
<dbReference type="NCBIfam" id="TIGR02348">
    <property type="entry name" value="GroEL"/>
    <property type="match status" value="1"/>
</dbReference>
<protein>
    <recommendedName>
        <fullName evidence="7">Chaperonin GroEL</fullName>
        <ecNumber evidence="7">5.6.1.7</ecNumber>
    </recommendedName>
    <alternativeName>
        <fullName evidence="7">60 kDa chaperonin</fullName>
    </alternativeName>
    <alternativeName>
        <fullName evidence="7">Chaperonin-60</fullName>
        <shortName evidence="7">Cpn60</shortName>
    </alternativeName>
</protein>
<keyword evidence="3 7" id="KW-0547">Nucleotide-binding</keyword>
<dbReference type="InterPro" id="IPR027409">
    <property type="entry name" value="GroEL-like_apical_dom_sf"/>
</dbReference>
<dbReference type="NCBIfam" id="NF009489">
    <property type="entry name" value="PRK12851.1"/>
    <property type="match status" value="1"/>
</dbReference>
<dbReference type="SUPFAM" id="SSF52029">
    <property type="entry name" value="GroEL apical domain-like"/>
    <property type="match status" value="1"/>
</dbReference>
<dbReference type="Proteomes" id="UP001549031">
    <property type="component" value="Unassembled WGS sequence"/>
</dbReference>
<dbReference type="NCBIfam" id="NF009488">
    <property type="entry name" value="PRK12850.1"/>
    <property type="match status" value="1"/>
</dbReference>
<comment type="similarity">
    <text evidence="1 7 8">Belongs to the chaperonin (HSP60) family.</text>
</comment>
<dbReference type="EC" id="5.6.1.7" evidence="7"/>
<dbReference type="InterPro" id="IPR002423">
    <property type="entry name" value="Cpn60/GroEL/TCP-1"/>
</dbReference>
<dbReference type="InterPro" id="IPR001844">
    <property type="entry name" value="Cpn60/GroEL"/>
</dbReference>
<evidence type="ECO:0000256" key="7">
    <source>
        <dbReference type="HAMAP-Rule" id="MF_00600"/>
    </source>
</evidence>
<dbReference type="NCBIfam" id="NF009487">
    <property type="entry name" value="PRK12849.1"/>
    <property type="match status" value="1"/>
</dbReference>
<feature type="binding site" evidence="7">
    <location>
        <begin position="30"/>
        <end position="33"/>
    </location>
    <ligand>
        <name>ATP</name>
        <dbReference type="ChEBI" id="CHEBI:30616"/>
    </ligand>
</feature>
<comment type="subunit">
    <text evidence="7 9">Forms a cylinder of 14 subunits composed of two heptameric rings stacked back-to-back. Interacts with the co-chaperonin GroES.</text>
</comment>
<feature type="binding site" evidence="7">
    <location>
        <begin position="87"/>
        <end position="91"/>
    </location>
    <ligand>
        <name>ATP</name>
        <dbReference type="ChEBI" id="CHEBI:30616"/>
    </ligand>
</feature>
<evidence type="ECO:0000256" key="4">
    <source>
        <dbReference type="ARBA" id="ARBA00022840"/>
    </source>
</evidence>
<evidence type="ECO:0000256" key="1">
    <source>
        <dbReference type="ARBA" id="ARBA00006607"/>
    </source>
</evidence>
<evidence type="ECO:0000256" key="6">
    <source>
        <dbReference type="ARBA" id="ARBA00023235"/>
    </source>
</evidence>
<dbReference type="HAMAP" id="MF_00600">
    <property type="entry name" value="CH60"/>
    <property type="match status" value="1"/>
</dbReference>
<keyword evidence="5 7" id="KW-0143">Chaperone</keyword>
<evidence type="ECO:0000256" key="9">
    <source>
        <dbReference type="RuleBase" id="RU000419"/>
    </source>
</evidence>
<dbReference type="InterPro" id="IPR027410">
    <property type="entry name" value="TCP-1-like_intermed_sf"/>
</dbReference>
<dbReference type="InterPro" id="IPR027413">
    <property type="entry name" value="GROEL-like_equatorial_sf"/>
</dbReference>
<feature type="binding site" evidence="7">
    <location>
        <position position="51"/>
    </location>
    <ligand>
        <name>ATP</name>
        <dbReference type="ChEBI" id="CHEBI:30616"/>
    </ligand>
</feature>
<keyword evidence="11" id="KW-1185">Reference proteome</keyword>
<comment type="caution">
    <text evidence="10">The sequence shown here is derived from an EMBL/GenBank/DDBJ whole genome shotgun (WGS) entry which is preliminary data.</text>
</comment>
<evidence type="ECO:0000256" key="2">
    <source>
        <dbReference type="ARBA" id="ARBA00022490"/>
    </source>
</evidence>
<proteinExistence type="inferred from homology"/>
<keyword evidence="6 7" id="KW-0413">Isomerase</keyword>
<accession>A0ABV2H187</accession>
<keyword evidence="2 7" id="KW-0963">Cytoplasm</keyword>
<organism evidence="10 11">
    <name type="scientific">Pseudorhizobium tarimense</name>
    <dbReference type="NCBI Taxonomy" id="1079109"/>
    <lineage>
        <taxon>Bacteria</taxon>
        <taxon>Pseudomonadati</taxon>
        <taxon>Pseudomonadota</taxon>
        <taxon>Alphaproteobacteria</taxon>
        <taxon>Hyphomicrobiales</taxon>
        <taxon>Rhizobiaceae</taxon>
        <taxon>Rhizobium/Agrobacterium group</taxon>
        <taxon>Pseudorhizobium</taxon>
    </lineage>
</organism>
<dbReference type="RefSeq" id="WP_247242321.1">
    <property type="nucleotide sequence ID" value="NZ_JALJRA010000001.1"/>
</dbReference>
<dbReference type="CDD" id="cd03344">
    <property type="entry name" value="GroEL"/>
    <property type="match status" value="1"/>
</dbReference>
<gene>
    <name evidence="7" type="primary">groEL</name>
    <name evidence="7" type="synonym">groL</name>
    <name evidence="10" type="ORF">ABID21_000399</name>
</gene>
<dbReference type="NCBIfam" id="NF000592">
    <property type="entry name" value="PRK00013.1"/>
    <property type="match status" value="1"/>
</dbReference>
<dbReference type="Gene3D" id="3.50.7.10">
    <property type="entry name" value="GroEL"/>
    <property type="match status" value="1"/>
</dbReference>
<feature type="binding site" evidence="7">
    <location>
        <position position="495"/>
    </location>
    <ligand>
        <name>ATP</name>
        <dbReference type="ChEBI" id="CHEBI:30616"/>
    </ligand>
</feature>
<dbReference type="SUPFAM" id="SSF54849">
    <property type="entry name" value="GroEL-intermediate domain like"/>
    <property type="match status" value="1"/>
</dbReference>
<evidence type="ECO:0000313" key="11">
    <source>
        <dbReference type="Proteomes" id="UP001549031"/>
    </source>
</evidence>
<reference evidence="10 11" key="1">
    <citation type="submission" date="2024-06" db="EMBL/GenBank/DDBJ databases">
        <title>Genomic Encyclopedia of Type Strains, Phase IV (KMG-IV): sequencing the most valuable type-strain genomes for metagenomic binning, comparative biology and taxonomic classification.</title>
        <authorList>
            <person name="Goeker M."/>
        </authorList>
    </citation>
    <scope>NUCLEOTIDE SEQUENCE [LARGE SCALE GENOMIC DNA]</scope>
    <source>
        <strain evidence="10 11">DSM 105042</strain>
    </source>
</reference>
<dbReference type="SUPFAM" id="SSF48592">
    <property type="entry name" value="GroEL equatorial domain-like"/>
    <property type="match status" value="1"/>
</dbReference>
<comment type="function">
    <text evidence="7 9">Together with its co-chaperonin GroES, plays an essential role in assisting protein folding. The GroEL-GroES system forms a nano-cage that allows encapsulation of the non-native substrate proteins and provides a physical environment optimized to promote and accelerate protein folding.</text>
</comment>